<evidence type="ECO:0000259" key="15">
    <source>
        <dbReference type="PROSITE" id="PS50975"/>
    </source>
</evidence>
<reference evidence="16 17" key="1">
    <citation type="journal article" date="2015" name="Genome Announc.">
        <title>Expanding the biotechnology potential of lactobacilli through comparative genomics of 213 strains and associated genera.</title>
        <authorList>
            <person name="Sun Z."/>
            <person name="Harris H.M."/>
            <person name="McCann A."/>
            <person name="Guo C."/>
            <person name="Argimon S."/>
            <person name="Zhang W."/>
            <person name="Yang X."/>
            <person name="Jeffery I.B."/>
            <person name="Cooney J.C."/>
            <person name="Kagawa T.F."/>
            <person name="Liu W."/>
            <person name="Song Y."/>
            <person name="Salvetti E."/>
            <person name="Wrobel A."/>
            <person name="Rasinkangas P."/>
            <person name="Parkhill J."/>
            <person name="Rea M.C."/>
            <person name="O'Sullivan O."/>
            <person name="Ritari J."/>
            <person name="Douillard F.P."/>
            <person name="Paul Ross R."/>
            <person name="Yang R."/>
            <person name="Briner A.E."/>
            <person name="Felis G.E."/>
            <person name="de Vos W.M."/>
            <person name="Barrangou R."/>
            <person name="Klaenhammer T.R."/>
            <person name="Caufield P.W."/>
            <person name="Cui Y."/>
            <person name="Zhang H."/>
            <person name="O'Toole P.W."/>
        </authorList>
    </citation>
    <scope>NUCLEOTIDE SEQUENCE [LARGE SCALE GENOMIC DNA]</scope>
    <source>
        <strain evidence="16 17">DSM 16230</strain>
    </source>
</reference>
<dbReference type="EMBL" id="AZFQ01000052">
    <property type="protein sequence ID" value="KRL97531.1"/>
    <property type="molecule type" value="Genomic_DNA"/>
</dbReference>
<dbReference type="NCBIfam" id="TIGR00877">
    <property type="entry name" value="purD"/>
    <property type="match status" value="1"/>
</dbReference>
<dbReference type="InterPro" id="IPR013815">
    <property type="entry name" value="ATP_grasp_subdomain_1"/>
</dbReference>
<dbReference type="InterPro" id="IPR011761">
    <property type="entry name" value="ATP-grasp"/>
</dbReference>
<keyword evidence="6 14" id="KW-0547">Nucleotide-binding</keyword>
<evidence type="ECO:0000256" key="8">
    <source>
        <dbReference type="ARBA" id="ARBA00022840"/>
    </source>
</evidence>
<evidence type="ECO:0000256" key="6">
    <source>
        <dbReference type="ARBA" id="ARBA00022741"/>
    </source>
</evidence>
<sequence length="418" mass="45675">MDNKLKILVIGAGAREHAICRAFLDSPRVDTVYCAPGNAGMQKTGVKTVPLSELDFTGLKKFVQDKAVDWTFVGPEDALVAGITDSFKQAGLKIFGPAAAAAQLEGSKDFALRFMTAHQIPTARYQTFREQHAALAALSDWNFPLVIKADGLAAGKGVTICQEHADAVATITHLFANGEQQLVFEEFLEGQEYSLFVVVNKKGYQILPLAQDHKRAYEHDKGPNTGGMGAYSPVPQLAQADYQRMITEVVEPSVQGLRTQHFDYVGVLYIGLILTTKGPKVIEYNVRLGDPETQVVLPRLKTDFATFIDDCLNERVLKELEFKQNACLGVVIAAQGYPQNPQHGQLLPALTEEPGIMIDYANVVEKEGELMGNGGRLFSVIASAATLPAAQQQVYAYIERLALPGCFYRKDIGAKALR</sequence>
<dbReference type="InterPro" id="IPR037123">
    <property type="entry name" value="PRibGlycinamide_synth_C_sf"/>
</dbReference>
<dbReference type="AlphaFoldDB" id="A0A0R1V6V4"/>
<protein>
    <recommendedName>
        <fullName evidence="4 13">Phosphoribosylamine--glycine ligase</fullName>
        <ecNumber evidence="4 13">6.3.4.13</ecNumber>
    </recommendedName>
    <alternativeName>
        <fullName evidence="13">GARS</fullName>
    </alternativeName>
    <alternativeName>
        <fullName evidence="11 13">Glycinamide ribonucleotide synthetase</fullName>
    </alternativeName>
    <alternativeName>
        <fullName evidence="12 13">Phosphoribosylglycinamide synthetase</fullName>
    </alternativeName>
</protein>
<evidence type="ECO:0000256" key="5">
    <source>
        <dbReference type="ARBA" id="ARBA00022598"/>
    </source>
</evidence>
<evidence type="ECO:0000256" key="7">
    <source>
        <dbReference type="ARBA" id="ARBA00022755"/>
    </source>
</evidence>
<dbReference type="STRING" id="1423801.FD50_GL001517"/>
<dbReference type="PROSITE" id="PS00184">
    <property type="entry name" value="GARS"/>
    <property type="match status" value="1"/>
</dbReference>
<keyword evidence="5 13" id="KW-0436">Ligase</keyword>
<keyword evidence="7 13" id="KW-0658">Purine biosynthesis</keyword>
<dbReference type="InterPro" id="IPR020559">
    <property type="entry name" value="PRibGlycinamide_synth_CS"/>
</dbReference>
<comment type="similarity">
    <text evidence="10 13">Belongs to the GARS family.</text>
</comment>
<proteinExistence type="inferred from homology"/>
<dbReference type="SUPFAM" id="SSF51246">
    <property type="entry name" value="Rudiment single hybrid motif"/>
    <property type="match status" value="1"/>
</dbReference>
<keyword evidence="9" id="KW-0464">Manganese</keyword>
<dbReference type="Proteomes" id="UP000051166">
    <property type="component" value="Unassembled WGS sequence"/>
</dbReference>
<dbReference type="PANTHER" id="PTHR43472:SF1">
    <property type="entry name" value="PHOSPHORIBOSYLAMINE--GLYCINE LIGASE, CHLOROPLASTIC"/>
    <property type="match status" value="1"/>
</dbReference>
<dbReference type="InterPro" id="IPR011054">
    <property type="entry name" value="Rudment_hybrid_motif"/>
</dbReference>
<dbReference type="Gene3D" id="3.30.470.20">
    <property type="entry name" value="ATP-grasp fold, B domain"/>
    <property type="match status" value="1"/>
</dbReference>
<evidence type="ECO:0000256" key="2">
    <source>
        <dbReference type="ARBA" id="ARBA00001946"/>
    </source>
</evidence>
<comment type="caution">
    <text evidence="16">The sequence shown here is derived from an EMBL/GenBank/DDBJ whole genome shotgun (WGS) entry which is preliminary data.</text>
</comment>
<dbReference type="PATRIC" id="fig|1423801.4.peg.1555"/>
<dbReference type="SUPFAM" id="SSF52440">
    <property type="entry name" value="PreATP-grasp domain"/>
    <property type="match status" value="1"/>
</dbReference>
<dbReference type="GO" id="GO:0046872">
    <property type="term" value="F:metal ion binding"/>
    <property type="evidence" value="ECO:0007669"/>
    <property type="project" value="InterPro"/>
</dbReference>
<comment type="pathway">
    <text evidence="3 13">Purine metabolism; IMP biosynthesis via de novo pathway; N(1)-(5-phospho-D-ribosyl)glycinamide from 5-phospho-alpha-D-ribose 1-diphosphate: step 2/2.</text>
</comment>
<gene>
    <name evidence="13" type="primary">purD</name>
    <name evidence="16" type="ORF">FD50_GL001517</name>
</gene>
<keyword evidence="17" id="KW-1185">Reference proteome</keyword>
<comment type="catalytic activity">
    <reaction evidence="13">
        <text>5-phospho-beta-D-ribosylamine + glycine + ATP = N(1)-(5-phospho-beta-D-ribosyl)glycinamide + ADP + phosphate + H(+)</text>
        <dbReference type="Rhea" id="RHEA:17453"/>
        <dbReference type="ChEBI" id="CHEBI:15378"/>
        <dbReference type="ChEBI" id="CHEBI:30616"/>
        <dbReference type="ChEBI" id="CHEBI:43474"/>
        <dbReference type="ChEBI" id="CHEBI:57305"/>
        <dbReference type="ChEBI" id="CHEBI:58681"/>
        <dbReference type="ChEBI" id="CHEBI:143788"/>
        <dbReference type="ChEBI" id="CHEBI:456216"/>
        <dbReference type="EC" id="6.3.4.13"/>
    </reaction>
</comment>
<evidence type="ECO:0000256" key="10">
    <source>
        <dbReference type="ARBA" id="ARBA00038345"/>
    </source>
</evidence>
<dbReference type="GO" id="GO:0009113">
    <property type="term" value="P:purine nucleobase biosynthetic process"/>
    <property type="evidence" value="ECO:0007669"/>
    <property type="project" value="InterPro"/>
</dbReference>
<dbReference type="Gene3D" id="3.40.50.20">
    <property type="match status" value="1"/>
</dbReference>
<dbReference type="Gene3D" id="3.90.600.10">
    <property type="entry name" value="Phosphoribosylglycinamide synthetase, C-terminal domain"/>
    <property type="match status" value="1"/>
</dbReference>
<dbReference type="InterPro" id="IPR016185">
    <property type="entry name" value="PreATP-grasp_dom_sf"/>
</dbReference>
<evidence type="ECO:0000256" key="4">
    <source>
        <dbReference type="ARBA" id="ARBA00013255"/>
    </source>
</evidence>
<accession>A0A0R1V6V4</accession>
<dbReference type="HAMAP" id="MF_00138">
    <property type="entry name" value="GARS"/>
    <property type="match status" value="1"/>
</dbReference>
<dbReference type="GO" id="GO:0005524">
    <property type="term" value="F:ATP binding"/>
    <property type="evidence" value="ECO:0007669"/>
    <property type="project" value="UniProtKB-UniRule"/>
</dbReference>
<dbReference type="PANTHER" id="PTHR43472">
    <property type="entry name" value="PHOSPHORIBOSYLAMINE--GLYCINE LIGASE"/>
    <property type="match status" value="1"/>
</dbReference>
<dbReference type="Gene3D" id="3.30.1490.20">
    <property type="entry name" value="ATP-grasp fold, A domain"/>
    <property type="match status" value="1"/>
</dbReference>
<comment type="cofactor">
    <cofactor evidence="1">
        <name>Mn(2+)</name>
        <dbReference type="ChEBI" id="CHEBI:29035"/>
    </cofactor>
</comment>
<dbReference type="InterPro" id="IPR000115">
    <property type="entry name" value="PRibGlycinamide_synth"/>
</dbReference>
<evidence type="ECO:0000313" key="16">
    <source>
        <dbReference type="EMBL" id="KRL97531.1"/>
    </source>
</evidence>
<dbReference type="SMART" id="SM01210">
    <property type="entry name" value="GARS_C"/>
    <property type="match status" value="1"/>
</dbReference>
<dbReference type="EC" id="6.3.4.13" evidence="4 13"/>
<evidence type="ECO:0000256" key="11">
    <source>
        <dbReference type="ARBA" id="ARBA00042242"/>
    </source>
</evidence>
<dbReference type="InterPro" id="IPR020560">
    <property type="entry name" value="PRibGlycinamide_synth_C-dom"/>
</dbReference>
<dbReference type="SUPFAM" id="SSF56059">
    <property type="entry name" value="Glutathione synthetase ATP-binding domain-like"/>
    <property type="match status" value="1"/>
</dbReference>
<dbReference type="SMART" id="SM01209">
    <property type="entry name" value="GARS_A"/>
    <property type="match status" value="1"/>
</dbReference>
<dbReference type="GeneID" id="98308813"/>
<name>A0A0R1V6V4_9LACO</name>
<evidence type="ECO:0000256" key="9">
    <source>
        <dbReference type="ARBA" id="ARBA00023211"/>
    </source>
</evidence>
<evidence type="ECO:0000256" key="1">
    <source>
        <dbReference type="ARBA" id="ARBA00001936"/>
    </source>
</evidence>
<evidence type="ECO:0000313" key="17">
    <source>
        <dbReference type="Proteomes" id="UP000051166"/>
    </source>
</evidence>
<organism evidence="16 17">
    <name type="scientific">Liquorilactobacillus satsumensis DSM 16230 = JCM 12392</name>
    <dbReference type="NCBI Taxonomy" id="1423801"/>
    <lineage>
        <taxon>Bacteria</taxon>
        <taxon>Bacillati</taxon>
        <taxon>Bacillota</taxon>
        <taxon>Bacilli</taxon>
        <taxon>Lactobacillales</taxon>
        <taxon>Lactobacillaceae</taxon>
        <taxon>Liquorilactobacillus</taxon>
    </lineage>
</organism>
<evidence type="ECO:0000256" key="12">
    <source>
        <dbReference type="ARBA" id="ARBA00042864"/>
    </source>
</evidence>
<evidence type="ECO:0000256" key="13">
    <source>
        <dbReference type="HAMAP-Rule" id="MF_00138"/>
    </source>
</evidence>
<comment type="cofactor">
    <cofactor evidence="2">
        <name>Mg(2+)</name>
        <dbReference type="ChEBI" id="CHEBI:18420"/>
    </cofactor>
</comment>
<dbReference type="RefSeq" id="WP_054755921.1">
    <property type="nucleotide sequence ID" value="NZ_AZFQ01000052.1"/>
</dbReference>
<dbReference type="InterPro" id="IPR020561">
    <property type="entry name" value="PRibGlycinamid_synth_ATP-grasp"/>
</dbReference>
<dbReference type="UniPathway" id="UPA00074">
    <property type="reaction ID" value="UER00125"/>
</dbReference>
<feature type="domain" description="ATP-grasp" evidence="15">
    <location>
        <begin position="112"/>
        <end position="313"/>
    </location>
</feature>
<dbReference type="OrthoDB" id="9807240at2"/>
<dbReference type="GO" id="GO:0006189">
    <property type="term" value="P:'de novo' IMP biosynthetic process"/>
    <property type="evidence" value="ECO:0007669"/>
    <property type="project" value="UniProtKB-UniRule"/>
</dbReference>
<dbReference type="InterPro" id="IPR020562">
    <property type="entry name" value="PRibGlycinamide_synth_N"/>
</dbReference>
<dbReference type="Pfam" id="PF01071">
    <property type="entry name" value="GARS_A"/>
    <property type="match status" value="1"/>
</dbReference>
<evidence type="ECO:0000256" key="3">
    <source>
        <dbReference type="ARBA" id="ARBA00005174"/>
    </source>
</evidence>
<dbReference type="Pfam" id="PF02844">
    <property type="entry name" value="GARS_N"/>
    <property type="match status" value="1"/>
</dbReference>
<dbReference type="PROSITE" id="PS50975">
    <property type="entry name" value="ATP_GRASP"/>
    <property type="match status" value="1"/>
</dbReference>
<dbReference type="GO" id="GO:0004637">
    <property type="term" value="F:phosphoribosylamine-glycine ligase activity"/>
    <property type="evidence" value="ECO:0007669"/>
    <property type="project" value="UniProtKB-UniRule"/>
</dbReference>
<keyword evidence="8 14" id="KW-0067">ATP-binding</keyword>
<evidence type="ECO:0000256" key="14">
    <source>
        <dbReference type="PROSITE-ProRule" id="PRU00409"/>
    </source>
</evidence>
<dbReference type="Pfam" id="PF02843">
    <property type="entry name" value="GARS_C"/>
    <property type="match status" value="1"/>
</dbReference>